<dbReference type="InterPro" id="IPR017871">
    <property type="entry name" value="ABC_transporter-like_CS"/>
</dbReference>
<feature type="transmembrane region" description="Helical" evidence="9">
    <location>
        <begin position="568"/>
        <end position="590"/>
    </location>
</feature>
<evidence type="ECO:0000256" key="1">
    <source>
        <dbReference type="ARBA" id="ARBA00004141"/>
    </source>
</evidence>
<dbReference type="PANTHER" id="PTHR48041">
    <property type="entry name" value="ABC TRANSPORTER G FAMILY MEMBER 28"/>
    <property type="match status" value="1"/>
</dbReference>
<evidence type="ECO:0000313" key="11">
    <source>
        <dbReference type="EMBL" id="CAL7941365.1"/>
    </source>
</evidence>
<keyword evidence="8 9" id="KW-0472">Membrane</keyword>
<name>A0ABP1NK06_XYLVO</name>
<keyword evidence="6" id="KW-0067">ATP-binding</keyword>
<evidence type="ECO:0000259" key="10">
    <source>
        <dbReference type="PROSITE" id="PS50893"/>
    </source>
</evidence>
<dbReference type="Pfam" id="PF19055">
    <property type="entry name" value="ABC2_membrane_7"/>
    <property type="match status" value="1"/>
</dbReference>
<dbReference type="Gene3D" id="3.40.50.300">
    <property type="entry name" value="P-loop containing nucleotide triphosphate hydrolases"/>
    <property type="match status" value="1"/>
</dbReference>
<dbReference type="InterPro" id="IPR003439">
    <property type="entry name" value="ABC_transporter-like_ATP-bd"/>
</dbReference>
<dbReference type="InterPro" id="IPR027417">
    <property type="entry name" value="P-loop_NTPase"/>
</dbReference>
<dbReference type="EMBL" id="CAXAJV020001292">
    <property type="protein sequence ID" value="CAL7941365.1"/>
    <property type="molecule type" value="Genomic_DNA"/>
</dbReference>
<reference evidence="11 12" key="1">
    <citation type="submission" date="2024-08" db="EMBL/GenBank/DDBJ databases">
        <authorList>
            <person name="Will J Nash"/>
            <person name="Angela Man"/>
            <person name="Seanna McTaggart"/>
            <person name="Kendall Baker"/>
            <person name="Tom Barker"/>
            <person name="Leah Catchpole"/>
            <person name="Alex Durrant"/>
            <person name="Karim Gharbi"/>
            <person name="Naomi Irish"/>
            <person name="Gemy Kaithakottil"/>
            <person name="Debby Ku"/>
            <person name="Aaliyah Providence"/>
            <person name="Felix Shaw"/>
            <person name="David Swarbreck"/>
            <person name="Chris Watkins"/>
            <person name="Ann M. McCartney"/>
            <person name="Giulio Formenti"/>
            <person name="Alice Mouton"/>
            <person name="Noel Vella"/>
            <person name="Bjorn M von Reumont"/>
            <person name="Adriana Vella"/>
            <person name="Wilfried Haerty"/>
        </authorList>
    </citation>
    <scope>NUCLEOTIDE SEQUENCE [LARGE SCALE GENOMIC DNA]</scope>
</reference>
<keyword evidence="12" id="KW-1185">Reference proteome</keyword>
<organism evidence="11 12">
    <name type="scientific">Xylocopa violacea</name>
    <name type="common">Violet carpenter bee</name>
    <name type="synonym">Apis violacea</name>
    <dbReference type="NCBI Taxonomy" id="135666"/>
    <lineage>
        <taxon>Eukaryota</taxon>
        <taxon>Metazoa</taxon>
        <taxon>Ecdysozoa</taxon>
        <taxon>Arthropoda</taxon>
        <taxon>Hexapoda</taxon>
        <taxon>Insecta</taxon>
        <taxon>Pterygota</taxon>
        <taxon>Neoptera</taxon>
        <taxon>Endopterygota</taxon>
        <taxon>Hymenoptera</taxon>
        <taxon>Apocrita</taxon>
        <taxon>Aculeata</taxon>
        <taxon>Apoidea</taxon>
        <taxon>Anthophila</taxon>
        <taxon>Apidae</taxon>
        <taxon>Xylocopa</taxon>
        <taxon>Xylocopa</taxon>
    </lineage>
</organism>
<proteinExistence type="inferred from homology"/>
<evidence type="ECO:0000256" key="6">
    <source>
        <dbReference type="ARBA" id="ARBA00022840"/>
    </source>
</evidence>
<gene>
    <name evidence="11" type="ORF">XYLVIOL_LOCUS4964</name>
</gene>
<dbReference type="SMART" id="SM00382">
    <property type="entry name" value="AAA"/>
    <property type="match status" value="1"/>
</dbReference>
<comment type="caution">
    <text evidence="11">The sequence shown here is derived from an EMBL/GenBank/DDBJ whole genome shotgun (WGS) entry which is preliminary data.</text>
</comment>
<feature type="transmembrane region" description="Helical" evidence="9">
    <location>
        <begin position="418"/>
        <end position="443"/>
    </location>
</feature>
<keyword evidence="4 9" id="KW-0812">Transmembrane</keyword>
<dbReference type="SUPFAM" id="SSF52540">
    <property type="entry name" value="P-loop containing nucleoside triphosphate hydrolases"/>
    <property type="match status" value="1"/>
</dbReference>
<evidence type="ECO:0000256" key="9">
    <source>
        <dbReference type="SAM" id="Phobius"/>
    </source>
</evidence>
<dbReference type="PANTHER" id="PTHR48041:SF32">
    <property type="entry name" value="PROTEIN WHITE-LIKE PROTEIN"/>
    <property type="match status" value="1"/>
</dbReference>
<dbReference type="PROSITE" id="PS50893">
    <property type="entry name" value="ABC_TRANSPORTER_2"/>
    <property type="match status" value="1"/>
</dbReference>
<dbReference type="InterPro" id="IPR043926">
    <property type="entry name" value="ABCG_dom"/>
</dbReference>
<evidence type="ECO:0000256" key="8">
    <source>
        <dbReference type="ARBA" id="ARBA00023136"/>
    </source>
</evidence>
<feature type="transmembrane region" description="Helical" evidence="9">
    <location>
        <begin position="485"/>
        <end position="506"/>
    </location>
</feature>
<sequence length="597" mass="67701">MYHRVVLLALPRAQAIDINFNDIRYEVKSGLRGPKKQVLKGVSGTFKSGELTAIMGPSGAGKSTLLNILTGFEQNHWKGQIEYVGENGEHTWNEYRKQSCYIQQDDNLHPLFTVSEIMWMATNLKIGSLSRKAKAMLIDDVLENLDLIKTKNTACSNLSGGQKKRLSIALELVDNPPVMFLDEPTTGLDSLSSYQCISLLKSLAKAGRTIVCTIHQPSAILYEMFDNVYLLAQGMCMYEGATINTISYFASIGLHCPKYHNPADFMIEVVSNEYGNFTDHLVSLASNKEKCWRLDTPQSTKEESSDCNNQTKATVLIQAPSEFNRFFVLMNRCMTQVFRDWTMIHLKIIMHLLVGVLLGLLFSGCSQDGSKAISNVGFMVVGCVYLAYTSMMPAVLKLPSEFPTLRKERFNNWYQLRTYYIALLITTIPLQVVFALAYSSPAYFLSHQPTEVNRFLMYSFVFTLVALLAESFGFLIGTVLNDPVNGTFCGAILTSSLLLLSGFFALLKYTPTILYYVSYLSYFRHSLHALVHVIYGFGREKIPCPRIYCHYRLPEVLMTEFSMMDGKYWVDILVIFCNYLFFRTIAYWMLKRKLSTV</sequence>
<dbReference type="InterPro" id="IPR050352">
    <property type="entry name" value="ABCG_transporters"/>
</dbReference>
<evidence type="ECO:0000256" key="5">
    <source>
        <dbReference type="ARBA" id="ARBA00022741"/>
    </source>
</evidence>
<feature type="transmembrane region" description="Helical" evidence="9">
    <location>
        <begin position="513"/>
        <end position="535"/>
    </location>
</feature>
<dbReference type="InterPro" id="IPR003593">
    <property type="entry name" value="AAA+_ATPase"/>
</dbReference>
<protein>
    <recommendedName>
        <fullName evidence="10">ABC transporter domain-containing protein</fullName>
    </recommendedName>
</protein>
<dbReference type="InterPro" id="IPR013525">
    <property type="entry name" value="ABC2_TM"/>
</dbReference>
<evidence type="ECO:0000256" key="7">
    <source>
        <dbReference type="ARBA" id="ARBA00022989"/>
    </source>
</evidence>
<feature type="transmembrane region" description="Helical" evidence="9">
    <location>
        <begin position="341"/>
        <end position="364"/>
    </location>
</feature>
<feature type="domain" description="ABC transporter" evidence="10">
    <location>
        <begin position="18"/>
        <end position="258"/>
    </location>
</feature>
<comment type="similarity">
    <text evidence="2">Belongs to the ABC transporter superfamily. ABCG family. Eye pigment precursor importer (TC 3.A.1.204) subfamily.</text>
</comment>
<accession>A0ABP1NK06</accession>
<keyword evidence="7 9" id="KW-1133">Transmembrane helix</keyword>
<evidence type="ECO:0000256" key="4">
    <source>
        <dbReference type="ARBA" id="ARBA00022692"/>
    </source>
</evidence>
<dbReference type="Proteomes" id="UP001642520">
    <property type="component" value="Unassembled WGS sequence"/>
</dbReference>
<dbReference type="Pfam" id="PF00005">
    <property type="entry name" value="ABC_tran"/>
    <property type="match status" value="1"/>
</dbReference>
<keyword evidence="5" id="KW-0547">Nucleotide-binding</keyword>
<evidence type="ECO:0000256" key="3">
    <source>
        <dbReference type="ARBA" id="ARBA00022448"/>
    </source>
</evidence>
<evidence type="ECO:0000313" key="12">
    <source>
        <dbReference type="Proteomes" id="UP001642520"/>
    </source>
</evidence>
<keyword evidence="3" id="KW-0813">Transport</keyword>
<dbReference type="Pfam" id="PF01061">
    <property type="entry name" value="ABC2_membrane"/>
    <property type="match status" value="1"/>
</dbReference>
<feature type="transmembrane region" description="Helical" evidence="9">
    <location>
        <begin position="376"/>
        <end position="398"/>
    </location>
</feature>
<dbReference type="PROSITE" id="PS00211">
    <property type="entry name" value="ABC_TRANSPORTER_1"/>
    <property type="match status" value="1"/>
</dbReference>
<feature type="transmembrane region" description="Helical" evidence="9">
    <location>
        <begin position="455"/>
        <end position="479"/>
    </location>
</feature>
<comment type="subcellular location">
    <subcellularLocation>
        <location evidence="1">Membrane</location>
        <topology evidence="1">Multi-pass membrane protein</topology>
    </subcellularLocation>
</comment>
<evidence type="ECO:0000256" key="2">
    <source>
        <dbReference type="ARBA" id="ARBA00005814"/>
    </source>
</evidence>
<dbReference type="CDD" id="cd03213">
    <property type="entry name" value="ABCG_EPDR"/>
    <property type="match status" value="1"/>
</dbReference>